<protein>
    <submittedName>
        <fullName evidence="7">Pre-rRNA processing protein</fullName>
    </submittedName>
</protein>
<feature type="region of interest" description="Disordered" evidence="6">
    <location>
        <begin position="1"/>
        <end position="61"/>
    </location>
</feature>
<dbReference type="InterPro" id="IPR036322">
    <property type="entry name" value="WD40_repeat_dom_sf"/>
</dbReference>
<keyword evidence="2 5" id="KW-0853">WD repeat</keyword>
<evidence type="ECO:0000256" key="5">
    <source>
        <dbReference type="PROSITE-ProRule" id="PRU00221"/>
    </source>
</evidence>
<evidence type="ECO:0000256" key="1">
    <source>
        <dbReference type="ARBA" id="ARBA00004123"/>
    </source>
</evidence>
<dbReference type="InterPro" id="IPR039241">
    <property type="entry name" value="Rrp9-like"/>
</dbReference>
<reference evidence="7" key="1">
    <citation type="submission" date="2022-07" db="EMBL/GenBank/DDBJ databases">
        <title>Phylogenomic reconstructions and comparative analyses of Kickxellomycotina fungi.</title>
        <authorList>
            <person name="Reynolds N.K."/>
            <person name="Stajich J.E."/>
            <person name="Barry K."/>
            <person name="Grigoriev I.V."/>
            <person name="Crous P."/>
            <person name="Smith M.E."/>
        </authorList>
    </citation>
    <scope>NUCLEOTIDE SEQUENCE</scope>
    <source>
        <strain evidence="7">NBRC 32514</strain>
    </source>
</reference>
<proteinExistence type="predicted"/>
<dbReference type="SMART" id="SM00320">
    <property type="entry name" value="WD40"/>
    <property type="match status" value="5"/>
</dbReference>
<feature type="repeat" description="WD" evidence="5">
    <location>
        <begin position="215"/>
        <end position="256"/>
    </location>
</feature>
<dbReference type="GO" id="GO:0032040">
    <property type="term" value="C:small-subunit processome"/>
    <property type="evidence" value="ECO:0007669"/>
    <property type="project" value="TreeGrafter"/>
</dbReference>
<dbReference type="OrthoDB" id="189968at2759"/>
<accession>A0A9W7Y400</accession>
<dbReference type="Gene3D" id="2.130.10.10">
    <property type="entry name" value="YVTN repeat-like/Quinoprotein amine dehydrogenase"/>
    <property type="match status" value="2"/>
</dbReference>
<keyword evidence="4" id="KW-0539">Nucleus</keyword>
<dbReference type="Pfam" id="PF00400">
    <property type="entry name" value="WD40"/>
    <property type="match status" value="4"/>
</dbReference>
<dbReference type="SUPFAM" id="SSF50978">
    <property type="entry name" value="WD40 repeat-like"/>
    <property type="match status" value="1"/>
</dbReference>
<evidence type="ECO:0000313" key="8">
    <source>
        <dbReference type="Proteomes" id="UP001149813"/>
    </source>
</evidence>
<feature type="repeat" description="WD" evidence="5">
    <location>
        <begin position="257"/>
        <end position="298"/>
    </location>
</feature>
<feature type="compositionally biased region" description="Polar residues" evidence="6">
    <location>
        <begin position="30"/>
        <end position="41"/>
    </location>
</feature>
<dbReference type="PANTHER" id="PTHR19865">
    <property type="entry name" value="U3 SMALL NUCLEOLAR RNA INTERACTING PROTEIN 2"/>
    <property type="match status" value="1"/>
</dbReference>
<name>A0A9W7Y400_9FUNG</name>
<dbReference type="PRINTS" id="PR00320">
    <property type="entry name" value="GPROTEINBRPT"/>
</dbReference>
<dbReference type="AlphaFoldDB" id="A0A9W7Y400"/>
<sequence length="576" mass="64369">MAKDRFLTQGVITKRQRNGKPVDSARKPNQKQGQRAKQSGHVTAKRHGKPNESDDSGDEVGDIENLEHRHEVDPDEMSSEDEFLETAAEKRLRLAKDYISKIKESTELEADEYDAAQIDRDLVAERLMTDALERTGKWSRRIADTFAYDIDESKHMRVLKNGHRLPVTCVALTPDGRFVYSGSKDGSLIKWQRDTGKVLKMFPGQKKKNPPPDYNRGHWDHILCVAVSSDGRYVATGGRDRRIHIWSVADDQHLTAFHQHKDAITGLVFRRGFNHLYSCSADRMVKLWNIDELAYMDTLFGHQDAIVSIDALQRESAVTTGGRDKTVRLWKIADEAQLLFRAGASTDQHRIVKTMKESQQLDSDIGTAAAQADSDQHSETLRKLAATEIGLSETSVDVVTMIDEETYVTGGDSGALSLWSIHKKKPVFIHHVAHGLYPRVGGEPKQDEEGGEVSDNDAVDVDNRIVRPRWITALAAVALTDLFFSASSDGVVRMWRMRSGKVPGFDLVNVIRVDGFINGLSVREISPNGDILASKKDIILAVAVGQEHRLGRWEKVKARNVVKVFHLSPSKKSATA</sequence>
<evidence type="ECO:0000313" key="7">
    <source>
        <dbReference type="EMBL" id="KAJ1724566.1"/>
    </source>
</evidence>
<evidence type="ECO:0000256" key="2">
    <source>
        <dbReference type="ARBA" id="ARBA00022574"/>
    </source>
</evidence>
<evidence type="ECO:0000256" key="6">
    <source>
        <dbReference type="SAM" id="MobiDB-lite"/>
    </source>
</evidence>
<feature type="repeat" description="WD" evidence="5">
    <location>
        <begin position="299"/>
        <end position="340"/>
    </location>
</feature>
<evidence type="ECO:0000256" key="3">
    <source>
        <dbReference type="ARBA" id="ARBA00022737"/>
    </source>
</evidence>
<evidence type="ECO:0000256" key="4">
    <source>
        <dbReference type="ARBA" id="ARBA00023242"/>
    </source>
</evidence>
<feature type="repeat" description="WD" evidence="5">
    <location>
        <begin position="160"/>
        <end position="201"/>
    </location>
</feature>
<organism evidence="7 8">
    <name type="scientific">Coemansia erecta</name>
    <dbReference type="NCBI Taxonomy" id="147472"/>
    <lineage>
        <taxon>Eukaryota</taxon>
        <taxon>Fungi</taxon>
        <taxon>Fungi incertae sedis</taxon>
        <taxon>Zoopagomycota</taxon>
        <taxon>Kickxellomycotina</taxon>
        <taxon>Kickxellomycetes</taxon>
        <taxon>Kickxellales</taxon>
        <taxon>Kickxellaceae</taxon>
        <taxon>Coemansia</taxon>
    </lineage>
</organism>
<dbReference type="Proteomes" id="UP001149813">
    <property type="component" value="Unassembled WGS sequence"/>
</dbReference>
<dbReference type="InterPro" id="IPR020472">
    <property type="entry name" value="WD40_PAC1"/>
</dbReference>
<dbReference type="PANTHER" id="PTHR19865:SF0">
    <property type="entry name" value="U3 SMALL NUCLEOLAR RNA-INTERACTING PROTEIN 2"/>
    <property type="match status" value="1"/>
</dbReference>
<dbReference type="GO" id="GO:0034511">
    <property type="term" value="F:U3 snoRNA binding"/>
    <property type="evidence" value="ECO:0007669"/>
    <property type="project" value="InterPro"/>
</dbReference>
<dbReference type="InterPro" id="IPR001680">
    <property type="entry name" value="WD40_rpt"/>
</dbReference>
<gene>
    <name evidence="7" type="primary">RRP9</name>
    <name evidence="7" type="ORF">LPJ53_001156</name>
</gene>
<comment type="subcellular location">
    <subcellularLocation>
        <location evidence="1">Nucleus</location>
    </subcellularLocation>
</comment>
<keyword evidence="3" id="KW-0677">Repeat</keyword>
<comment type="caution">
    <text evidence="7">The sequence shown here is derived from an EMBL/GenBank/DDBJ whole genome shotgun (WGS) entry which is preliminary data.</text>
</comment>
<dbReference type="EMBL" id="JANBOJ010000027">
    <property type="protein sequence ID" value="KAJ1724566.1"/>
    <property type="molecule type" value="Genomic_DNA"/>
</dbReference>
<dbReference type="InterPro" id="IPR015943">
    <property type="entry name" value="WD40/YVTN_repeat-like_dom_sf"/>
</dbReference>
<keyword evidence="8" id="KW-1185">Reference proteome</keyword>
<dbReference type="InterPro" id="IPR019775">
    <property type="entry name" value="WD40_repeat_CS"/>
</dbReference>
<dbReference type="PROSITE" id="PS00678">
    <property type="entry name" value="WD_REPEATS_1"/>
    <property type="match status" value="1"/>
</dbReference>
<dbReference type="PROSITE" id="PS50294">
    <property type="entry name" value="WD_REPEATS_REGION"/>
    <property type="match status" value="4"/>
</dbReference>
<dbReference type="PROSITE" id="PS50082">
    <property type="entry name" value="WD_REPEATS_2"/>
    <property type="match status" value="4"/>
</dbReference>